<dbReference type="KEGG" id="ter:Tery_0848"/>
<dbReference type="RefSeq" id="WP_011610650.1">
    <property type="nucleotide sequence ID" value="NC_008312.1"/>
</dbReference>
<proteinExistence type="predicted"/>
<accession>Q117R6</accession>
<dbReference type="AlphaFoldDB" id="Q117R6"/>
<organism evidence="1">
    <name type="scientific">Trichodesmium erythraeum (strain IMS101)</name>
    <dbReference type="NCBI Taxonomy" id="203124"/>
    <lineage>
        <taxon>Bacteria</taxon>
        <taxon>Bacillati</taxon>
        <taxon>Cyanobacteriota</taxon>
        <taxon>Cyanophyceae</taxon>
        <taxon>Oscillatoriophycideae</taxon>
        <taxon>Oscillatoriales</taxon>
        <taxon>Microcoleaceae</taxon>
        <taxon>Trichodesmium</taxon>
    </lineage>
</organism>
<sequence>MTSGRVDINAIQFVRIVDIPGNGSFLDATEDLIFDFWPTARPTVTSGGFDLEASGVINVI</sequence>
<reference evidence="1" key="1">
    <citation type="submission" date="2006-06" db="EMBL/GenBank/DDBJ databases">
        <title>Complete sequence of Trichodesmium erythraeum IMS101.</title>
        <authorList>
            <consortium name="US DOE Joint Genome Institute"/>
            <person name="Copeland A."/>
            <person name="Lucas S."/>
            <person name="Lapidus A."/>
            <person name="Barry K."/>
            <person name="Detter J.C."/>
            <person name="Glavina del Rio T."/>
            <person name="Hammon N."/>
            <person name="Israni S."/>
            <person name="Dalin E."/>
            <person name="Tice H."/>
            <person name="Pitluck S."/>
            <person name="Kiss H."/>
            <person name="Munk A.C."/>
            <person name="Brettin T."/>
            <person name="Bruce D."/>
            <person name="Han C."/>
            <person name="Tapia R."/>
            <person name="Gilna P."/>
            <person name="Schmutz J."/>
            <person name="Larimer F."/>
            <person name="Land M."/>
            <person name="Hauser L."/>
            <person name="Kyrpides N."/>
            <person name="Kim E."/>
            <person name="Richardson P."/>
        </authorList>
    </citation>
    <scope>NUCLEOTIDE SEQUENCE [LARGE SCALE GENOMIC DNA]</scope>
    <source>
        <strain evidence="1">IMS101</strain>
    </source>
</reference>
<name>Q117R6_TRIEI</name>
<dbReference type="STRING" id="203124.Tery_0848"/>
<evidence type="ECO:0000313" key="1">
    <source>
        <dbReference type="EMBL" id="ABG50258.1"/>
    </source>
</evidence>
<dbReference type="EMBL" id="CP000393">
    <property type="protein sequence ID" value="ABG50258.1"/>
    <property type="molecule type" value="Genomic_DNA"/>
</dbReference>
<dbReference type="HOGENOM" id="CLU_2940496_0_0_3"/>
<dbReference type="OrthoDB" id="9151625at2"/>
<protein>
    <submittedName>
        <fullName evidence="1">Cell surface protein</fullName>
    </submittedName>
</protein>
<gene>
    <name evidence="1" type="ordered locus">Tery_0848</name>
</gene>